<comment type="caution">
    <text evidence="2">The sequence shown here is derived from an EMBL/GenBank/DDBJ whole genome shotgun (WGS) entry which is preliminary data.</text>
</comment>
<feature type="compositionally biased region" description="Basic residues" evidence="1">
    <location>
        <begin position="171"/>
        <end position="180"/>
    </location>
</feature>
<proteinExistence type="predicted"/>
<evidence type="ECO:0000256" key="1">
    <source>
        <dbReference type="SAM" id="MobiDB-lite"/>
    </source>
</evidence>
<feature type="region of interest" description="Disordered" evidence="1">
    <location>
        <begin position="76"/>
        <end position="101"/>
    </location>
</feature>
<feature type="region of interest" description="Disordered" evidence="1">
    <location>
        <begin position="154"/>
        <end position="180"/>
    </location>
</feature>
<name>A0A420RY44_GIBIN</name>
<feature type="compositionally biased region" description="Basic and acidic residues" evidence="1">
    <location>
        <begin position="85"/>
        <end position="97"/>
    </location>
</feature>
<evidence type="ECO:0000313" key="3">
    <source>
        <dbReference type="Proteomes" id="UP000283569"/>
    </source>
</evidence>
<gene>
    <name evidence="2" type="ORF">BFJ72_g14803</name>
</gene>
<protein>
    <submittedName>
        <fullName evidence="2">Uncharacterized protein</fullName>
    </submittedName>
</protein>
<organism evidence="2 3">
    <name type="scientific">Gibberella intermedia</name>
    <name type="common">Bulb rot disease fungus</name>
    <name type="synonym">Fusarium proliferatum</name>
    <dbReference type="NCBI Taxonomy" id="948311"/>
    <lineage>
        <taxon>Eukaryota</taxon>
        <taxon>Fungi</taxon>
        <taxon>Dikarya</taxon>
        <taxon>Ascomycota</taxon>
        <taxon>Pezizomycotina</taxon>
        <taxon>Sordariomycetes</taxon>
        <taxon>Hypocreomycetidae</taxon>
        <taxon>Hypocreales</taxon>
        <taxon>Nectriaceae</taxon>
        <taxon>Fusarium</taxon>
        <taxon>Fusarium fujikuroi species complex</taxon>
    </lineage>
</organism>
<dbReference type="AlphaFoldDB" id="A0A420RY44"/>
<accession>A0A420RY44</accession>
<dbReference type="Proteomes" id="UP000283569">
    <property type="component" value="Unassembled WGS sequence"/>
</dbReference>
<evidence type="ECO:0000313" key="2">
    <source>
        <dbReference type="EMBL" id="RKL21932.1"/>
    </source>
</evidence>
<sequence>MRAAGPFLAAARAAGPGHASMAMPRTCGTAGHLCLRIHPSACARRPLLRGRPAPCARGTLRRGARMLASLVRDPAAHVLGPPRGDPGRQLHGRREAAAVDAAPQGRLRDGHEHQHLAFAQKPRLGQHGRTFGWGRNTLAHTVDVPWTVWRSTSSWPRSADASGHRGERRQTIRRRAGARKRIRKQLQGWRVEEIQLSPPEVTAENTGACGLPEPYRACAKRHRVPGRGATS</sequence>
<reference evidence="2 3" key="1">
    <citation type="journal article" date="2018" name="Sci. Rep.">
        <title>Characterisation of pathogen-specific regions and novel effector candidates in Fusarium oxysporum f. sp. cepae.</title>
        <authorList>
            <person name="Armitage A.D."/>
            <person name="Taylor A."/>
            <person name="Sobczyk M.K."/>
            <person name="Baxter L."/>
            <person name="Greenfield B.P."/>
            <person name="Bates H.J."/>
            <person name="Wilson F."/>
            <person name="Jackson A.C."/>
            <person name="Ott S."/>
            <person name="Harrison R.J."/>
            <person name="Clarkson J.P."/>
        </authorList>
    </citation>
    <scope>NUCLEOTIDE SEQUENCE [LARGE SCALE GENOMIC DNA]</scope>
    <source>
        <strain evidence="2 3">Fp_A8</strain>
    </source>
</reference>
<dbReference type="EMBL" id="MRDB01000130">
    <property type="protein sequence ID" value="RKL21932.1"/>
    <property type="molecule type" value="Genomic_DNA"/>
</dbReference>